<gene>
    <name evidence="5" type="ORF">JKL17_03660</name>
</gene>
<keyword evidence="1" id="KW-0805">Transcription regulation</keyword>
<dbReference type="Proteomes" id="UP000694640">
    <property type="component" value="Unassembled WGS sequence"/>
</dbReference>
<organism evidence="5 6">
    <name type="scientific">Lactiplantibacillus argentoratensis</name>
    <dbReference type="NCBI Taxonomy" id="271881"/>
    <lineage>
        <taxon>Bacteria</taxon>
        <taxon>Bacillati</taxon>
        <taxon>Bacillota</taxon>
        <taxon>Bacilli</taxon>
        <taxon>Lactobacillales</taxon>
        <taxon>Lactobacillaceae</taxon>
        <taxon>Lactiplantibacillus</taxon>
    </lineage>
</organism>
<evidence type="ECO:0000313" key="6">
    <source>
        <dbReference type="Proteomes" id="UP000694640"/>
    </source>
</evidence>
<evidence type="ECO:0000256" key="1">
    <source>
        <dbReference type="ARBA" id="ARBA00023015"/>
    </source>
</evidence>
<dbReference type="Gene3D" id="1.10.10.10">
    <property type="entry name" value="Winged helix-like DNA-binding domain superfamily/Winged helix DNA-binding domain"/>
    <property type="match status" value="1"/>
</dbReference>
<evidence type="ECO:0000259" key="4">
    <source>
        <dbReference type="PROSITE" id="PS50995"/>
    </source>
</evidence>
<dbReference type="InterPro" id="IPR036388">
    <property type="entry name" value="WH-like_DNA-bd_sf"/>
</dbReference>
<evidence type="ECO:0000256" key="3">
    <source>
        <dbReference type="ARBA" id="ARBA00023163"/>
    </source>
</evidence>
<dbReference type="EMBL" id="JAEQMM010000003">
    <property type="protein sequence ID" value="MBT1137239.1"/>
    <property type="molecule type" value="Genomic_DNA"/>
</dbReference>
<sequence length="150" mass="17396">MKGQVIKMNHDEMVARQVLILARQIKRRRNQHLRTVGLTTEQADALTFFTDQPGRTVTAFKTYQEITHQTARMIVQRLQTRGYVQLVVSPTDARAKQVVVTQSGRAKREQLRQHGWQTSAQMFAHLDAKQQQVFLDLLRQVNQNLESDEN</sequence>
<dbReference type="PANTHER" id="PTHR42756:SF1">
    <property type="entry name" value="TRANSCRIPTIONAL REPRESSOR OF EMRAB OPERON"/>
    <property type="match status" value="1"/>
</dbReference>
<comment type="caution">
    <text evidence="5">The sequence shown here is derived from an EMBL/GenBank/DDBJ whole genome shotgun (WGS) entry which is preliminary data.</text>
</comment>
<dbReference type="RefSeq" id="WP_063731312.1">
    <property type="nucleotide sequence ID" value="NZ_JAEQMR010000001.1"/>
</dbReference>
<dbReference type="Pfam" id="PF12802">
    <property type="entry name" value="MarR_2"/>
    <property type="match status" value="1"/>
</dbReference>
<dbReference type="SMART" id="SM00347">
    <property type="entry name" value="HTH_MARR"/>
    <property type="match status" value="1"/>
</dbReference>
<dbReference type="PANTHER" id="PTHR42756">
    <property type="entry name" value="TRANSCRIPTIONAL REGULATOR, MARR"/>
    <property type="match status" value="1"/>
</dbReference>
<reference evidence="5 6" key="1">
    <citation type="submission" date="2021-01" db="EMBL/GenBank/DDBJ databases">
        <title>High-quality draft genome sequence data of six Lactiplantibacillus plantarum subsp. argentoratensis strains isolated from various Greek sourdoughs.</title>
        <authorList>
            <person name="Syrokou M.K."/>
            <person name="Paramithiotis S."/>
            <person name="Skandamis P.N."/>
            <person name="Drosinos E.H."/>
            <person name="Bosnea L."/>
            <person name="Mataragas M."/>
        </authorList>
    </citation>
    <scope>NUCLEOTIDE SEQUENCE [LARGE SCALE GENOMIC DNA]</scope>
    <source>
        <strain evidence="5 6">LQC 2520</strain>
    </source>
</reference>
<dbReference type="InterPro" id="IPR036390">
    <property type="entry name" value="WH_DNA-bd_sf"/>
</dbReference>
<evidence type="ECO:0000313" key="5">
    <source>
        <dbReference type="EMBL" id="MBT1137239.1"/>
    </source>
</evidence>
<protein>
    <submittedName>
        <fullName evidence="5">Winged helix-turn-helix transcriptional regulator</fullName>
    </submittedName>
</protein>
<keyword evidence="6" id="KW-1185">Reference proteome</keyword>
<accession>A0ABS5UF91</accession>
<name>A0ABS5UF91_9LACO</name>
<feature type="domain" description="HTH marR-type" evidence="4">
    <location>
        <begin position="11"/>
        <end position="143"/>
    </location>
</feature>
<dbReference type="InterPro" id="IPR000835">
    <property type="entry name" value="HTH_MarR-typ"/>
</dbReference>
<proteinExistence type="predicted"/>
<keyword evidence="2" id="KW-0238">DNA-binding</keyword>
<dbReference type="SUPFAM" id="SSF46785">
    <property type="entry name" value="Winged helix' DNA-binding domain"/>
    <property type="match status" value="1"/>
</dbReference>
<evidence type="ECO:0000256" key="2">
    <source>
        <dbReference type="ARBA" id="ARBA00023125"/>
    </source>
</evidence>
<keyword evidence="3" id="KW-0804">Transcription</keyword>
<dbReference type="PROSITE" id="PS50995">
    <property type="entry name" value="HTH_MARR_2"/>
    <property type="match status" value="1"/>
</dbReference>